<dbReference type="CDD" id="cd05262">
    <property type="entry name" value="SDR_a7"/>
    <property type="match status" value="1"/>
</dbReference>
<evidence type="ECO:0000313" key="2">
    <source>
        <dbReference type="EMBL" id="WRT68666.1"/>
    </source>
</evidence>
<organism evidence="2 3">
    <name type="scientific">Kwoniella shivajii</name>
    <dbReference type="NCBI Taxonomy" id="564305"/>
    <lineage>
        <taxon>Eukaryota</taxon>
        <taxon>Fungi</taxon>
        <taxon>Dikarya</taxon>
        <taxon>Basidiomycota</taxon>
        <taxon>Agaricomycotina</taxon>
        <taxon>Tremellomycetes</taxon>
        <taxon>Tremellales</taxon>
        <taxon>Cryptococcaceae</taxon>
        <taxon>Kwoniella</taxon>
    </lineage>
</organism>
<keyword evidence="3" id="KW-1185">Reference proteome</keyword>
<dbReference type="Pfam" id="PF01370">
    <property type="entry name" value="Epimerase"/>
    <property type="match status" value="1"/>
</dbReference>
<name>A0ABZ1D3Q1_9TREE</name>
<dbReference type="EMBL" id="CP141887">
    <property type="protein sequence ID" value="WRT68666.1"/>
    <property type="molecule type" value="Genomic_DNA"/>
</dbReference>
<sequence length="295" mass="32328">MKVFITGATGWVGRHVVPELVSHGHEITAIARTDDSAAALEKQGVTVVRATLEDTDILHSSAKEADAVIHLAYIHDFTDYGGRPAKIDFAAIRAMCSALEGTDKPFIGTGGVLGLPDPQTENESASFGPRKEAEQIAFEYIEKGVRPIVIRLSPSVHGDGDKGFIPILINLAKEKGYTAYIRDQPIKWPGVHVKDAAILYRLAIENQHLNGGTILHGVAESGVPFRQIVNTIGKKLDLEVKEIDQEKEAQDYFGWMAFVLKFDGNASSEITKQKTGWVPKEKSIMEDLETGTYFN</sequence>
<proteinExistence type="predicted"/>
<dbReference type="PANTHER" id="PTHR48079:SF9">
    <property type="entry name" value="PUTATIVE-RELATED"/>
    <property type="match status" value="1"/>
</dbReference>
<reference evidence="2 3" key="1">
    <citation type="submission" date="2024-01" db="EMBL/GenBank/DDBJ databases">
        <title>Comparative genomics of Cryptococcus and Kwoniella reveals pathogenesis evolution and contrasting modes of karyotype evolution via chromosome fusion or intercentromeric recombination.</title>
        <authorList>
            <person name="Coelho M.A."/>
            <person name="David-Palma M."/>
            <person name="Shea T."/>
            <person name="Bowers K."/>
            <person name="McGinley-Smith S."/>
            <person name="Mohammad A.W."/>
            <person name="Gnirke A."/>
            <person name="Yurkov A.M."/>
            <person name="Nowrousian M."/>
            <person name="Sun S."/>
            <person name="Cuomo C.A."/>
            <person name="Heitman J."/>
        </authorList>
    </citation>
    <scope>NUCLEOTIDE SEQUENCE [LARGE SCALE GENOMIC DNA]</scope>
    <source>
        <strain evidence="2">CBS 11374</strain>
    </source>
</reference>
<evidence type="ECO:0000259" key="1">
    <source>
        <dbReference type="Pfam" id="PF01370"/>
    </source>
</evidence>
<dbReference type="InterPro" id="IPR001509">
    <property type="entry name" value="Epimerase_deHydtase"/>
</dbReference>
<dbReference type="InterPro" id="IPR036291">
    <property type="entry name" value="NAD(P)-bd_dom_sf"/>
</dbReference>
<accession>A0ABZ1D3Q1</accession>
<dbReference type="Gene3D" id="3.40.50.720">
    <property type="entry name" value="NAD(P)-binding Rossmann-like Domain"/>
    <property type="match status" value="1"/>
</dbReference>
<dbReference type="PANTHER" id="PTHR48079">
    <property type="entry name" value="PROTEIN YEEZ"/>
    <property type="match status" value="1"/>
</dbReference>
<feature type="domain" description="NAD-dependent epimerase/dehydratase" evidence="1">
    <location>
        <begin position="3"/>
        <end position="206"/>
    </location>
</feature>
<protein>
    <recommendedName>
        <fullName evidence="1">NAD-dependent epimerase/dehydratase domain-containing protein</fullName>
    </recommendedName>
</protein>
<dbReference type="InterPro" id="IPR051783">
    <property type="entry name" value="NAD(P)-dependent_oxidoreduct"/>
</dbReference>
<dbReference type="GeneID" id="87957775"/>
<dbReference type="SUPFAM" id="SSF51735">
    <property type="entry name" value="NAD(P)-binding Rossmann-fold domains"/>
    <property type="match status" value="1"/>
</dbReference>
<gene>
    <name evidence="2" type="ORF">IL334_005645</name>
</gene>
<dbReference type="Proteomes" id="UP001329825">
    <property type="component" value="Chromosome 7"/>
</dbReference>
<evidence type="ECO:0000313" key="3">
    <source>
        <dbReference type="Proteomes" id="UP001329825"/>
    </source>
</evidence>
<dbReference type="RefSeq" id="XP_062793405.1">
    <property type="nucleotide sequence ID" value="XM_062937354.1"/>
</dbReference>